<gene>
    <name evidence="1" type="ORF">CINCED_3A004330</name>
</gene>
<accession>A0A5E4MHR2</accession>
<name>A0A5E4MHR2_9HEMI</name>
<feature type="non-terminal residue" evidence="1">
    <location>
        <position position="204"/>
    </location>
</feature>
<sequence length="204" mass="23011">MLENDYNVGVLITKDMAIIIGMMKDLSLTRRCHSIKRHLSDLSGKINDFKSAAKRSRIEGAVIETPSQIGRNRSRIRSTISYAPKHGFFVVKSGSANSCKRKVREFSGRVKTQLLCDDNRVYNQWRVREFPTGGRVPCSSFFGPVIRTQDADPGLIIRSARLQAMNLPEPSKQSASLYLETPHLRHAFWRLTKISELLAMTTGS</sequence>
<organism evidence="1 2">
    <name type="scientific">Cinara cedri</name>
    <dbReference type="NCBI Taxonomy" id="506608"/>
    <lineage>
        <taxon>Eukaryota</taxon>
        <taxon>Metazoa</taxon>
        <taxon>Ecdysozoa</taxon>
        <taxon>Arthropoda</taxon>
        <taxon>Hexapoda</taxon>
        <taxon>Insecta</taxon>
        <taxon>Pterygota</taxon>
        <taxon>Neoptera</taxon>
        <taxon>Paraneoptera</taxon>
        <taxon>Hemiptera</taxon>
        <taxon>Sternorrhyncha</taxon>
        <taxon>Aphidomorpha</taxon>
        <taxon>Aphidoidea</taxon>
        <taxon>Aphididae</taxon>
        <taxon>Lachninae</taxon>
        <taxon>Cinara</taxon>
    </lineage>
</organism>
<dbReference type="Proteomes" id="UP000325440">
    <property type="component" value="Unassembled WGS sequence"/>
</dbReference>
<reference evidence="1 2" key="1">
    <citation type="submission" date="2019-08" db="EMBL/GenBank/DDBJ databases">
        <authorList>
            <person name="Alioto T."/>
            <person name="Alioto T."/>
            <person name="Gomez Garrido J."/>
        </authorList>
    </citation>
    <scope>NUCLEOTIDE SEQUENCE [LARGE SCALE GENOMIC DNA]</scope>
</reference>
<dbReference type="AlphaFoldDB" id="A0A5E4MHR2"/>
<evidence type="ECO:0000313" key="2">
    <source>
        <dbReference type="Proteomes" id="UP000325440"/>
    </source>
</evidence>
<proteinExistence type="predicted"/>
<protein>
    <submittedName>
        <fullName evidence="1">Uncharacterized protein</fullName>
    </submittedName>
</protein>
<dbReference type="EMBL" id="CABPRJ010000577">
    <property type="protein sequence ID" value="VVC31077.1"/>
    <property type="molecule type" value="Genomic_DNA"/>
</dbReference>
<evidence type="ECO:0000313" key="1">
    <source>
        <dbReference type="EMBL" id="VVC31077.1"/>
    </source>
</evidence>
<keyword evidence="2" id="KW-1185">Reference proteome</keyword>